<proteinExistence type="predicted"/>
<keyword evidence="3" id="KW-1185">Reference proteome</keyword>
<keyword evidence="1" id="KW-1133">Transmembrane helix</keyword>
<feature type="transmembrane region" description="Helical" evidence="1">
    <location>
        <begin position="56"/>
        <end position="81"/>
    </location>
</feature>
<name>A0ABR4M139_9EURO</name>
<evidence type="ECO:0000313" key="3">
    <source>
        <dbReference type="Proteomes" id="UP001610432"/>
    </source>
</evidence>
<sequence length="191" mass="21305">MTPVKQLLVEATLTTVMHLELSLGIHEEVEDTIQHAAQTWCHYIKGGGIHEHRRPFLTSLACVFLVSLADALFPILVLPLLPSRFHPKMEANPPARWVEQVISNKYLNPGKLIALLRKRFPPNNFTVSVSITIPPPLILMPFLFPSVRPDSVRHIWGGQGTTCPLRARLQIGSLRKAPGVSLPSDSFNPFL</sequence>
<dbReference type="GeneID" id="98141728"/>
<accession>A0ABR4M139</accession>
<organism evidence="2 3">
    <name type="scientific">Aspergillus lucknowensis</name>
    <dbReference type="NCBI Taxonomy" id="176173"/>
    <lineage>
        <taxon>Eukaryota</taxon>
        <taxon>Fungi</taxon>
        <taxon>Dikarya</taxon>
        <taxon>Ascomycota</taxon>
        <taxon>Pezizomycotina</taxon>
        <taxon>Eurotiomycetes</taxon>
        <taxon>Eurotiomycetidae</taxon>
        <taxon>Eurotiales</taxon>
        <taxon>Aspergillaceae</taxon>
        <taxon>Aspergillus</taxon>
        <taxon>Aspergillus subgen. Nidulantes</taxon>
    </lineage>
</organism>
<reference evidence="2 3" key="1">
    <citation type="submission" date="2024-07" db="EMBL/GenBank/DDBJ databases">
        <title>Section-level genome sequencing and comparative genomics of Aspergillus sections Usti and Cavernicolus.</title>
        <authorList>
            <consortium name="Lawrence Berkeley National Laboratory"/>
            <person name="Nybo J.L."/>
            <person name="Vesth T.C."/>
            <person name="Theobald S."/>
            <person name="Frisvad J.C."/>
            <person name="Larsen T.O."/>
            <person name="Kjaerboelling I."/>
            <person name="Rothschild-Mancinelli K."/>
            <person name="Lyhne E.K."/>
            <person name="Kogle M.E."/>
            <person name="Barry K."/>
            <person name="Clum A."/>
            <person name="Na H."/>
            <person name="Ledsgaard L."/>
            <person name="Lin J."/>
            <person name="Lipzen A."/>
            <person name="Kuo A."/>
            <person name="Riley R."/>
            <person name="Mondo S."/>
            <person name="Labutti K."/>
            <person name="Haridas S."/>
            <person name="Pangalinan J."/>
            <person name="Salamov A.A."/>
            <person name="Simmons B.A."/>
            <person name="Magnuson J.K."/>
            <person name="Chen J."/>
            <person name="Drula E."/>
            <person name="Henrissat B."/>
            <person name="Wiebenga A."/>
            <person name="Lubbers R.J."/>
            <person name="Gomes A.C."/>
            <person name="Macurrencykelacurrency M.R."/>
            <person name="Stajich J."/>
            <person name="Grigoriev I.V."/>
            <person name="Mortensen U.H."/>
            <person name="De Vries R.P."/>
            <person name="Baker S.E."/>
            <person name="Andersen M.R."/>
        </authorList>
    </citation>
    <scope>NUCLEOTIDE SEQUENCE [LARGE SCALE GENOMIC DNA]</scope>
    <source>
        <strain evidence="2 3">CBS 449.75</strain>
    </source>
</reference>
<keyword evidence="1" id="KW-0472">Membrane</keyword>
<evidence type="ECO:0000256" key="1">
    <source>
        <dbReference type="SAM" id="Phobius"/>
    </source>
</evidence>
<dbReference type="Proteomes" id="UP001610432">
    <property type="component" value="Unassembled WGS sequence"/>
</dbReference>
<feature type="transmembrane region" description="Helical" evidence="1">
    <location>
        <begin position="125"/>
        <end position="144"/>
    </location>
</feature>
<comment type="caution">
    <text evidence="2">The sequence shown here is derived from an EMBL/GenBank/DDBJ whole genome shotgun (WGS) entry which is preliminary data.</text>
</comment>
<protein>
    <submittedName>
        <fullName evidence="2">Uncharacterized protein</fullName>
    </submittedName>
</protein>
<dbReference type="RefSeq" id="XP_070889326.1">
    <property type="nucleotide sequence ID" value="XM_071026656.1"/>
</dbReference>
<gene>
    <name evidence="2" type="ORF">BJX67DRAFT_280844</name>
</gene>
<keyword evidence="1" id="KW-0812">Transmembrane</keyword>
<evidence type="ECO:0000313" key="2">
    <source>
        <dbReference type="EMBL" id="KAL2870347.1"/>
    </source>
</evidence>
<dbReference type="EMBL" id="JBFXLQ010000006">
    <property type="protein sequence ID" value="KAL2870347.1"/>
    <property type="molecule type" value="Genomic_DNA"/>
</dbReference>